<name>A0A378IIU5_9GAMM</name>
<protein>
    <submittedName>
        <fullName evidence="2">Uncharacterized protein</fullName>
    </submittedName>
</protein>
<gene>
    <name evidence="1" type="ORF">Lbir_0037</name>
    <name evidence="2" type="ORF">NCTC12437_01872</name>
</gene>
<sequence>MTLTKLGIILRNRVDTIESPRLRPRGPYEANLMLSTLVYDDLLNPIFWQH</sequence>
<accession>A0A378IIU5</accession>
<dbReference type="AlphaFoldDB" id="A0A378IIU5"/>
<reference evidence="2 4" key="2">
    <citation type="submission" date="2018-06" db="EMBL/GenBank/DDBJ databases">
        <authorList>
            <consortium name="Pathogen Informatics"/>
            <person name="Doyle S."/>
        </authorList>
    </citation>
    <scope>NUCLEOTIDE SEQUENCE [LARGE SCALE GENOMIC DNA]</scope>
    <source>
        <strain evidence="2 4">NCTC12437</strain>
    </source>
</reference>
<proteinExistence type="predicted"/>
<dbReference type="Proteomes" id="UP000255066">
    <property type="component" value="Unassembled WGS sequence"/>
</dbReference>
<evidence type="ECO:0000313" key="1">
    <source>
        <dbReference type="EMBL" id="KTC75968.1"/>
    </source>
</evidence>
<dbReference type="EMBL" id="LNXT01000001">
    <property type="protein sequence ID" value="KTC75968.1"/>
    <property type="molecule type" value="Genomic_DNA"/>
</dbReference>
<keyword evidence="3" id="KW-1185">Reference proteome</keyword>
<evidence type="ECO:0000313" key="4">
    <source>
        <dbReference type="Proteomes" id="UP000255066"/>
    </source>
</evidence>
<evidence type="ECO:0000313" key="2">
    <source>
        <dbReference type="EMBL" id="STX32094.1"/>
    </source>
</evidence>
<evidence type="ECO:0000313" key="3">
    <source>
        <dbReference type="Proteomes" id="UP000054735"/>
    </source>
</evidence>
<dbReference type="EMBL" id="UGNW01000001">
    <property type="protein sequence ID" value="STX32094.1"/>
    <property type="molecule type" value="Genomic_DNA"/>
</dbReference>
<organism evidence="2 4">
    <name type="scientific">Legionella birminghamensis</name>
    <dbReference type="NCBI Taxonomy" id="28083"/>
    <lineage>
        <taxon>Bacteria</taxon>
        <taxon>Pseudomonadati</taxon>
        <taxon>Pseudomonadota</taxon>
        <taxon>Gammaproteobacteria</taxon>
        <taxon>Legionellales</taxon>
        <taxon>Legionellaceae</taxon>
        <taxon>Legionella</taxon>
    </lineage>
</organism>
<dbReference type="Proteomes" id="UP000054735">
    <property type="component" value="Unassembled WGS sequence"/>
</dbReference>
<reference evidence="1 3" key="1">
    <citation type="submission" date="2015-11" db="EMBL/GenBank/DDBJ databases">
        <title>Genomic analysis of 38 Legionella species identifies large and diverse effector repertoires.</title>
        <authorList>
            <person name="Burstein D."/>
            <person name="Amaro F."/>
            <person name="Zusman T."/>
            <person name="Lifshitz Z."/>
            <person name="Cohen O."/>
            <person name="Gilbert J.A."/>
            <person name="Pupko T."/>
            <person name="Shuman H.A."/>
            <person name="Segal G."/>
        </authorList>
    </citation>
    <scope>NUCLEOTIDE SEQUENCE [LARGE SCALE GENOMIC DNA]</scope>
    <source>
        <strain evidence="1 3">CDC#1407-AL-14</strain>
    </source>
</reference>